<dbReference type="PANTHER" id="PTHR13794:SF58">
    <property type="entry name" value="MITOCHONDRIAL ENOLASE SUPERFAMILY MEMBER 1"/>
    <property type="match status" value="1"/>
</dbReference>
<dbReference type="InterPro" id="IPR036849">
    <property type="entry name" value="Enolase-like_C_sf"/>
</dbReference>
<dbReference type="Gene3D" id="3.20.20.120">
    <property type="entry name" value="Enolase-like C-terminal domain"/>
    <property type="match status" value="1"/>
</dbReference>
<evidence type="ECO:0000313" key="5">
    <source>
        <dbReference type="EMBL" id="TKA08922.1"/>
    </source>
</evidence>
<dbReference type="Pfam" id="PF02746">
    <property type="entry name" value="MR_MLE_N"/>
    <property type="match status" value="1"/>
</dbReference>
<dbReference type="InterPro" id="IPR013342">
    <property type="entry name" value="Mandelate_racemase_C"/>
</dbReference>
<dbReference type="GO" id="GO:0009063">
    <property type="term" value="P:amino acid catabolic process"/>
    <property type="evidence" value="ECO:0007669"/>
    <property type="project" value="InterPro"/>
</dbReference>
<comment type="cofactor">
    <cofactor evidence="1">
        <name>Mg(2+)</name>
        <dbReference type="ChEBI" id="CHEBI:18420"/>
    </cofactor>
</comment>
<evidence type="ECO:0000259" key="4">
    <source>
        <dbReference type="SMART" id="SM00922"/>
    </source>
</evidence>
<dbReference type="PANTHER" id="PTHR13794">
    <property type="entry name" value="ENOLASE SUPERFAMILY, MANDELATE RACEMASE"/>
    <property type="match status" value="1"/>
</dbReference>
<dbReference type="SFLD" id="SFLDG00179">
    <property type="entry name" value="mandelate_racemase"/>
    <property type="match status" value="1"/>
</dbReference>
<dbReference type="GO" id="GO:0016052">
    <property type="term" value="P:carbohydrate catabolic process"/>
    <property type="evidence" value="ECO:0007669"/>
    <property type="project" value="TreeGrafter"/>
</dbReference>
<gene>
    <name evidence="5" type="ORF">FCI23_25405</name>
</gene>
<keyword evidence="3" id="KW-0460">Magnesium</keyword>
<keyword evidence="6" id="KW-1185">Reference proteome</keyword>
<dbReference type="Pfam" id="PF13378">
    <property type="entry name" value="MR_MLE_C"/>
    <property type="match status" value="1"/>
</dbReference>
<feature type="domain" description="Mandelate racemase/muconate lactonizing enzyme C-terminal" evidence="4">
    <location>
        <begin position="147"/>
        <end position="244"/>
    </location>
</feature>
<dbReference type="SUPFAM" id="SSF54826">
    <property type="entry name" value="Enolase N-terminal domain-like"/>
    <property type="match status" value="1"/>
</dbReference>
<dbReference type="GO" id="GO:0000287">
    <property type="term" value="F:magnesium ion binding"/>
    <property type="evidence" value="ECO:0007669"/>
    <property type="project" value="TreeGrafter"/>
</dbReference>
<dbReference type="InterPro" id="IPR029065">
    <property type="entry name" value="Enolase_C-like"/>
</dbReference>
<sequence length="368" mass="39968">MARIVRAELTMVDLKPMTQRTDAIQSFVSQETPILTLTDDEGHVGTGYTYTIGSGGSSIVALMRDHLLPRVIGMDTDTLEANWRSLLFGMHALAVGPISSLALAAIDIAFWDLRCVRTGIPLHRAVGGAHDRMPVYTTEGGWLHLSAEQLVDDAVRMRERGFQGAKLKIGKPHHTEDRDRLSAVRAAVGDTFQLMVDANQGLRLDDAERRSRTLADLDLAWIEEPLAADDIGAHARLAAASPVPIAVGESLYSVSQFKDYLHAGACSVVQVDVARIGGITPWLKVAHLAEAYNVPVAPHFLMELHVALACGVPNGQWVEHIPQLETITSTQLEVRDGYAYPSPGPGIGIAWDWDAIQAKQLDSPILVS</sequence>
<dbReference type="InterPro" id="IPR046945">
    <property type="entry name" value="RHMD-like"/>
</dbReference>
<dbReference type="SFLD" id="SFLDS00001">
    <property type="entry name" value="Enolase"/>
    <property type="match status" value="1"/>
</dbReference>
<dbReference type="CDD" id="cd03316">
    <property type="entry name" value="MR_like"/>
    <property type="match status" value="1"/>
</dbReference>
<dbReference type="InterPro" id="IPR029017">
    <property type="entry name" value="Enolase-like_N"/>
</dbReference>
<evidence type="ECO:0000256" key="3">
    <source>
        <dbReference type="ARBA" id="ARBA00022842"/>
    </source>
</evidence>
<dbReference type="RefSeq" id="WP_136726250.1">
    <property type="nucleotide sequence ID" value="NZ_SUMC01000026.1"/>
</dbReference>
<protein>
    <submittedName>
        <fullName evidence="5">Mandelate racemase/muconate lactonizing enzyme family protein</fullName>
    </submittedName>
</protein>
<dbReference type="Proteomes" id="UP000305778">
    <property type="component" value="Unassembled WGS sequence"/>
</dbReference>
<dbReference type="SMART" id="SM00922">
    <property type="entry name" value="MR_MLE"/>
    <property type="match status" value="1"/>
</dbReference>
<evidence type="ECO:0000313" key="6">
    <source>
        <dbReference type="Proteomes" id="UP000305778"/>
    </source>
</evidence>
<comment type="caution">
    <text evidence="5">The sequence shown here is derived from an EMBL/GenBank/DDBJ whole genome shotgun (WGS) entry which is preliminary data.</text>
</comment>
<dbReference type="InterPro" id="IPR013341">
    <property type="entry name" value="Mandelate_racemase_N_dom"/>
</dbReference>
<keyword evidence="2" id="KW-0479">Metal-binding</keyword>
<reference evidence="5 6" key="1">
    <citation type="submission" date="2019-04" db="EMBL/GenBank/DDBJ databases">
        <title>Streptomyces oryziradicis sp. nov., a novel actinomycete isolated from rhizosphere soil of rice (Oryza sativa L.).</title>
        <authorList>
            <person name="Li C."/>
        </authorList>
    </citation>
    <scope>NUCLEOTIDE SEQUENCE [LARGE SCALE GENOMIC DNA]</scope>
    <source>
        <strain evidence="5 6">NEAU-C40</strain>
    </source>
</reference>
<dbReference type="SUPFAM" id="SSF51604">
    <property type="entry name" value="Enolase C-terminal domain-like"/>
    <property type="match status" value="1"/>
</dbReference>
<dbReference type="Gene3D" id="3.30.390.10">
    <property type="entry name" value="Enolase-like, N-terminal domain"/>
    <property type="match status" value="1"/>
</dbReference>
<dbReference type="PROSITE" id="PS00909">
    <property type="entry name" value="MR_MLE_2"/>
    <property type="match status" value="1"/>
</dbReference>
<evidence type="ECO:0000256" key="1">
    <source>
        <dbReference type="ARBA" id="ARBA00001946"/>
    </source>
</evidence>
<dbReference type="EMBL" id="SUMC01000026">
    <property type="protein sequence ID" value="TKA08922.1"/>
    <property type="molecule type" value="Genomic_DNA"/>
</dbReference>
<dbReference type="InterPro" id="IPR018110">
    <property type="entry name" value="Mandel_Rmase/mucon_lact_enz_CS"/>
</dbReference>
<proteinExistence type="predicted"/>
<name>A0A4U0SHB4_9ACTN</name>
<organism evidence="5 6">
    <name type="scientific">Actinacidiphila oryziradicis</name>
    <dbReference type="NCBI Taxonomy" id="2571141"/>
    <lineage>
        <taxon>Bacteria</taxon>
        <taxon>Bacillati</taxon>
        <taxon>Actinomycetota</taxon>
        <taxon>Actinomycetes</taxon>
        <taxon>Kitasatosporales</taxon>
        <taxon>Streptomycetaceae</taxon>
        <taxon>Actinacidiphila</taxon>
    </lineage>
</organism>
<accession>A0A4U0SHB4</accession>
<dbReference type="GO" id="GO:0016836">
    <property type="term" value="F:hydro-lyase activity"/>
    <property type="evidence" value="ECO:0007669"/>
    <property type="project" value="TreeGrafter"/>
</dbReference>
<evidence type="ECO:0000256" key="2">
    <source>
        <dbReference type="ARBA" id="ARBA00022723"/>
    </source>
</evidence>
<dbReference type="OrthoDB" id="9796450at2"/>
<dbReference type="AlphaFoldDB" id="A0A4U0SHB4"/>